<feature type="region of interest" description="Disordered" evidence="1">
    <location>
        <begin position="19"/>
        <end position="38"/>
    </location>
</feature>
<protein>
    <submittedName>
        <fullName evidence="2">Uncharacterized protein</fullName>
    </submittedName>
</protein>
<dbReference type="Proteomes" id="UP000078343">
    <property type="component" value="Unassembled WGS sequence"/>
</dbReference>
<dbReference type="EMBL" id="LVYI01000017">
    <property type="protein sequence ID" value="OAP53986.1"/>
    <property type="molecule type" value="Genomic_DNA"/>
</dbReference>
<evidence type="ECO:0000313" key="2">
    <source>
        <dbReference type="EMBL" id="OAP53986.1"/>
    </source>
</evidence>
<keyword evidence="3" id="KW-1185">Reference proteome</keyword>
<sequence>MRPLSGIWGRQIWLSLGTRSHNRASSPRPAPNNQHLQPDIRQTSYTFLSLQANAAGSKDEALADALAAAHGPPAYAYADAVHERVEDGFARLVHLASNKASYTR</sequence>
<name>A0A178Z3G8_9EURO</name>
<comment type="caution">
    <text evidence="2">The sequence shown here is derived from an EMBL/GenBank/DDBJ whole genome shotgun (WGS) entry which is preliminary data.</text>
</comment>
<evidence type="ECO:0000256" key="1">
    <source>
        <dbReference type="SAM" id="MobiDB-lite"/>
    </source>
</evidence>
<reference evidence="2 3" key="1">
    <citation type="submission" date="2016-04" db="EMBL/GenBank/DDBJ databases">
        <title>Draft genome of Fonsecaea erecta CBS 125763.</title>
        <authorList>
            <person name="Weiss V.A."/>
            <person name="Vicente V.A."/>
            <person name="Raittz R.T."/>
            <person name="Moreno L.F."/>
            <person name="De Souza E.M."/>
            <person name="Pedrosa F.O."/>
            <person name="Steffens M.B."/>
            <person name="Faoro H."/>
            <person name="Tadra-Sfeir M.Z."/>
            <person name="Najafzadeh M.J."/>
            <person name="Felipe M.S."/>
            <person name="Teixeira M."/>
            <person name="Sun J."/>
            <person name="Xi L."/>
            <person name="Gomes R."/>
            <person name="De Azevedo C.M."/>
            <person name="Salgado C.G."/>
            <person name="Da Silva M.B."/>
            <person name="Nascimento M.F."/>
            <person name="Queiroz-Telles F."/>
            <person name="Attili D.S."/>
            <person name="Gorbushina A."/>
        </authorList>
    </citation>
    <scope>NUCLEOTIDE SEQUENCE [LARGE SCALE GENOMIC DNA]</scope>
    <source>
        <strain evidence="2 3">CBS 125763</strain>
    </source>
</reference>
<accession>A0A178Z3G8</accession>
<dbReference type="AlphaFoldDB" id="A0A178Z3G8"/>
<organism evidence="2 3">
    <name type="scientific">Fonsecaea erecta</name>
    <dbReference type="NCBI Taxonomy" id="1367422"/>
    <lineage>
        <taxon>Eukaryota</taxon>
        <taxon>Fungi</taxon>
        <taxon>Dikarya</taxon>
        <taxon>Ascomycota</taxon>
        <taxon>Pezizomycotina</taxon>
        <taxon>Eurotiomycetes</taxon>
        <taxon>Chaetothyriomycetidae</taxon>
        <taxon>Chaetothyriales</taxon>
        <taxon>Herpotrichiellaceae</taxon>
        <taxon>Fonsecaea</taxon>
    </lineage>
</organism>
<evidence type="ECO:0000313" key="3">
    <source>
        <dbReference type="Proteomes" id="UP000078343"/>
    </source>
</evidence>
<gene>
    <name evidence="2" type="ORF">AYL99_11866</name>
</gene>
<dbReference type="RefSeq" id="XP_018687353.1">
    <property type="nucleotide sequence ID" value="XM_018843370.1"/>
</dbReference>
<proteinExistence type="predicted"/>
<dbReference type="GeneID" id="30016033"/>